<dbReference type="Proteomes" id="UP001652625">
    <property type="component" value="Chromosome 06"/>
</dbReference>
<evidence type="ECO:0000256" key="3">
    <source>
        <dbReference type="ARBA" id="ARBA00022525"/>
    </source>
</evidence>
<name>A0ABM4BYU2_HYDVU</name>
<proteinExistence type="inferred from homology"/>
<keyword evidence="7" id="KW-1133">Transmembrane helix</keyword>
<comment type="subcellular location">
    <subcellularLocation>
        <location evidence="1">Secreted</location>
    </subcellularLocation>
</comment>
<comment type="caution">
    <text evidence="6">Lacks conserved residue(s) required for the propagation of feature annotation.</text>
</comment>
<evidence type="ECO:0000256" key="1">
    <source>
        <dbReference type="ARBA" id="ARBA00004613"/>
    </source>
</evidence>
<evidence type="ECO:0000256" key="4">
    <source>
        <dbReference type="ARBA" id="ARBA00022729"/>
    </source>
</evidence>
<dbReference type="InterPro" id="IPR004133">
    <property type="entry name" value="DAN_dom"/>
</dbReference>
<evidence type="ECO:0000259" key="8">
    <source>
        <dbReference type="PROSITE" id="PS01225"/>
    </source>
</evidence>
<accession>A0ABM4BYU2</accession>
<feature type="domain" description="CTCK" evidence="8">
    <location>
        <begin position="62"/>
        <end position="146"/>
    </location>
</feature>
<dbReference type="PANTHER" id="PTHR15273:SF8">
    <property type="entry name" value="CERBERUS"/>
    <property type="match status" value="1"/>
</dbReference>
<keyword evidence="7" id="KW-0472">Membrane</keyword>
<evidence type="ECO:0000313" key="10">
    <source>
        <dbReference type="RefSeq" id="XP_065654422.1"/>
    </source>
</evidence>
<dbReference type="SMART" id="SM00041">
    <property type="entry name" value="CT"/>
    <property type="match status" value="1"/>
</dbReference>
<protein>
    <submittedName>
        <fullName evidence="10">Uncharacterized protein LOC136081007</fullName>
    </submittedName>
</protein>
<dbReference type="Pfam" id="PF03045">
    <property type="entry name" value="DAN"/>
    <property type="match status" value="1"/>
</dbReference>
<dbReference type="PROSITE" id="PS01225">
    <property type="entry name" value="CTCK_2"/>
    <property type="match status" value="1"/>
</dbReference>
<dbReference type="GeneID" id="136081007"/>
<keyword evidence="7" id="KW-0812">Transmembrane</keyword>
<feature type="transmembrane region" description="Helical" evidence="7">
    <location>
        <begin position="24"/>
        <end position="43"/>
    </location>
</feature>
<sequence length="225" mass="25630">MKEFRGFILTTKIRPLITQDTNKIIMYLASLSFSLIVITRFISKTLAEQFFKMNDIPYKDTCDAVQTNQVISISGCINKTVNTYFCKGKCKSGFVPNSTGFGDVLCKSCWPDAVETLAVALSCINGIRIIDVEVFRRCSCKKFHCTNLKIPVVIRPIKTPLCKLICRKCRKSKRKYKRLSNTVNQSLEKTEGKSMKAECRKKISTISEKKNIFCKMCNLCKQKTI</sequence>
<keyword evidence="4" id="KW-0732">Signal</keyword>
<evidence type="ECO:0000256" key="6">
    <source>
        <dbReference type="PROSITE-ProRule" id="PRU00039"/>
    </source>
</evidence>
<evidence type="ECO:0000256" key="2">
    <source>
        <dbReference type="ARBA" id="ARBA00007872"/>
    </source>
</evidence>
<organism evidence="9 10">
    <name type="scientific">Hydra vulgaris</name>
    <name type="common">Hydra</name>
    <name type="synonym">Hydra attenuata</name>
    <dbReference type="NCBI Taxonomy" id="6087"/>
    <lineage>
        <taxon>Eukaryota</taxon>
        <taxon>Metazoa</taxon>
        <taxon>Cnidaria</taxon>
        <taxon>Hydrozoa</taxon>
        <taxon>Hydroidolina</taxon>
        <taxon>Anthoathecata</taxon>
        <taxon>Aplanulata</taxon>
        <taxon>Hydridae</taxon>
        <taxon>Hydra</taxon>
    </lineage>
</organism>
<keyword evidence="9" id="KW-1185">Reference proteome</keyword>
<gene>
    <name evidence="10" type="primary">LOC136081007</name>
</gene>
<dbReference type="InterPro" id="IPR006207">
    <property type="entry name" value="Cys_knot_C"/>
</dbReference>
<dbReference type="RefSeq" id="XP_065654422.1">
    <property type="nucleotide sequence ID" value="XM_065798350.1"/>
</dbReference>
<reference evidence="10" key="1">
    <citation type="submission" date="2025-08" db="UniProtKB">
        <authorList>
            <consortium name="RefSeq"/>
        </authorList>
    </citation>
    <scope>IDENTIFICATION</scope>
</reference>
<keyword evidence="5" id="KW-1015">Disulfide bond</keyword>
<dbReference type="Gene3D" id="2.10.90.10">
    <property type="entry name" value="Cystine-knot cytokines"/>
    <property type="match status" value="1"/>
</dbReference>
<evidence type="ECO:0000313" key="9">
    <source>
        <dbReference type="Proteomes" id="UP001652625"/>
    </source>
</evidence>
<evidence type="ECO:0000256" key="7">
    <source>
        <dbReference type="SAM" id="Phobius"/>
    </source>
</evidence>
<evidence type="ECO:0000256" key="5">
    <source>
        <dbReference type="ARBA" id="ARBA00023157"/>
    </source>
</evidence>
<dbReference type="InterPro" id="IPR016860">
    <property type="entry name" value="Cerberus"/>
</dbReference>
<dbReference type="PANTHER" id="PTHR15273">
    <property type="entry name" value="DAN DOMAIN FAMILY MEMBER 5"/>
    <property type="match status" value="1"/>
</dbReference>
<comment type="similarity">
    <text evidence="2">Belongs to the DAN family.</text>
</comment>
<dbReference type="InterPro" id="IPR029034">
    <property type="entry name" value="Cystine-knot_cytokine"/>
</dbReference>
<keyword evidence="3" id="KW-0964">Secreted</keyword>